<dbReference type="RefSeq" id="WP_369894730.1">
    <property type="nucleotide sequence ID" value="NZ_JBGFFX010000001.1"/>
</dbReference>
<keyword evidence="2" id="KW-1185">Reference proteome</keyword>
<accession>A0ABV4E3A4</accession>
<reference evidence="1 2" key="1">
    <citation type="submission" date="2024-07" db="EMBL/GenBank/DDBJ databases">
        <authorList>
            <person name="Hebao G."/>
        </authorList>
    </citation>
    <scope>NUCLEOTIDE SEQUENCE [LARGE SCALE GENOMIC DNA]</scope>
    <source>
        <strain evidence="1 2">ACCC 02193</strain>
    </source>
</reference>
<dbReference type="EMBL" id="JBGFFX010000001">
    <property type="protein sequence ID" value="MEY8769339.1"/>
    <property type="molecule type" value="Genomic_DNA"/>
</dbReference>
<sequence>MIKITLACVLLVSGCHLEKPYFYPLDVVLKENMPCFSPPYNIQKKSRLLQNRGVSVTKITGKKGQTFWQSEPQSTLPVIPAGECVSYPDINWQEGEYAIFMGISTNNDAERYRLSKSIRLQKDKAGNFMLQEIRQPDL</sequence>
<evidence type="ECO:0000313" key="1">
    <source>
        <dbReference type="EMBL" id="MEY8769339.1"/>
    </source>
</evidence>
<keyword evidence="1" id="KW-0449">Lipoprotein</keyword>
<proteinExistence type="predicted"/>
<name>A0ABV4E3A4_9GAMM</name>
<organism evidence="1 2">
    <name type="scientific">Erwinia aeris</name>
    <dbReference type="NCBI Taxonomy" id="3239803"/>
    <lineage>
        <taxon>Bacteria</taxon>
        <taxon>Pseudomonadati</taxon>
        <taxon>Pseudomonadota</taxon>
        <taxon>Gammaproteobacteria</taxon>
        <taxon>Enterobacterales</taxon>
        <taxon>Erwiniaceae</taxon>
        <taxon>Erwinia</taxon>
    </lineage>
</organism>
<evidence type="ECO:0000313" key="2">
    <source>
        <dbReference type="Proteomes" id="UP001565243"/>
    </source>
</evidence>
<dbReference type="NCBIfam" id="NF045617">
    <property type="entry name" value="mostly_LP"/>
    <property type="match status" value="1"/>
</dbReference>
<gene>
    <name evidence="1" type="ORF">AB6T85_02635</name>
</gene>
<dbReference type="PROSITE" id="PS51257">
    <property type="entry name" value="PROKAR_LIPOPROTEIN"/>
    <property type="match status" value="1"/>
</dbReference>
<dbReference type="InterPro" id="IPR054657">
    <property type="entry name" value="T6SS_periplasmic_put"/>
</dbReference>
<dbReference type="Proteomes" id="UP001565243">
    <property type="component" value="Unassembled WGS sequence"/>
</dbReference>
<protein>
    <submittedName>
        <fullName evidence="1">T6SS immunity periplasmic lipoprotein</fullName>
    </submittedName>
</protein>
<comment type="caution">
    <text evidence="1">The sequence shown here is derived from an EMBL/GenBank/DDBJ whole genome shotgun (WGS) entry which is preliminary data.</text>
</comment>